<keyword evidence="3 8" id="KW-0238">DNA-binding</keyword>
<evidence type="ECO:0000313" key="11">
    <source>
        <dbReference type="EMBL" id="KAJ3601816.1"/>
    </source>
</evidence>
<feature type="region of interest" description="Disordered" evidence="9">
    <location>
        <begin position="254"/>
        <end position="296"/>
    </location>
</feature>
<evidence type="ECO:0000313" key="12">
    <source>
        <dbReference type="Proteomes" id="UP001148018"/>
    </source>
</evidence>
<dbReference type="SMART" id="SM00389">
    <property type="entry name" value="HOX"/>
    <property type="match status" value="1"/>
</dbReference>
<keyword evidence="6 8" id="KW-0539">Nucleus</keyword>
<dbReference type="InterPro" id="IPR009057">
    <property type="entry name" value="Homeodomain-like_sf"/>
</dbReference>
<evidence type="ECO:0000256" key="4">
    <source>
        <dbReference type="ARBA" id="ARBA00023155"/>
    </source>
</evidence>
<evidence type="ECO:0000256" key="8">
    <source>
        <dbReference type="PROSITE-ProRule" id="PRU00108"/>
    </source>
</evidence>
<evidence type="ECO:0000256" key="7">
    <source>
        <dbReference type="ARBA" id="ARBA00038021"/>
    </source>
</evidence>
<evidence type="ECO:0000256" key="5">
    <source>
        <dbReference type="ARBA" id="ARBA00023163"/>
    </source>
</evidence>
<dbReference type="FunFam" id="1.10.10.60:FF:000059">
    <property type="entry name" value="TGFB-induced factor homeobox 1"/>
    <property type="match status" value="1"/>
</dbReference>
<dbReference type="PANTHER" id="PTHR11850">
    <property type="entry name" value="HOMEOBOX PROTEIN TRANSCRIPTION FACTORS"/>
    <property type="match status" value="1"/>
</dbReference>
<feature type="compositionally biased region" description="Polar residues" evidence="9">
    <location>
        <begin position="470"/>
        <end position="482"/>
    </location>
</feature>
<evidence type="ECO:0000259" key="10">
    <source>
        <dbReference type="PROSITE" id="PS50071"/>
    </source>
</evidence>
<comment type="subcellular location">
    <subcellularLocation>
        <location evidence="1 8">Nucleus</location>
    </subcellularLocation>
</comment>
<dbReference type="PROSITE" id="PS50071">
    <property type="entry name" value="HOMEOBOX_2"/>
    <property type="match status" value="1"/>
</dbReference>
<feature type="region of interest" description="Disordered" evidence="9">
    <location>
        <begin position="370"/>
        <end position="397"/>
    </location>
</feature>
<feature type="compositionally biased region" description="Pro residues" evidence="9">
    <location>
        <begin position="140"/>
        <end position="151"/>
    </location>
</feature>
<evidence type="ECO:0000256" key="3">
    <source>
        <dbReference type="ARBA" id="ARBA00023125"/>
    </source>
</evidence>
<feature type="DNA-binding region" description="Homeobox" evidence="8">
    <location>
        <begin position="41"/>
        <end position="103"/>
    </location>
</feature>
<dbReference type="InterPro" id="IPR008422">
    <property type="entry name" value="KN_HD"/>
</dbReference>
<dbReference type="AlphaFoldDB" id="A0A9Q0E9N6"/>
<protein>
    <recommendedName>
        <fullName evidence="10">Homeobox domain-containing protein</fullName>
    </recommendedName>
</protein>
<dbReference type="Pfam" id="PF05920">
    <property type="entry name" value="Homeobox_KN"/>
    <property type="match status" value="1"/>
</dbReference>
<evidence type="ECO:0000256" key="1">
    <source>
        <dbReference type="ARBA" id="ARBA00004123"/>
    </source>
</evidence>
<feature type="compositionally biased region" description="Basic and acidic residues" evidence="9">
    <location>
        <begin position="1"/>
        <end position="17"/>
    </location>
</feature>
<proteinExistence type="inferred from homology"/>
<comment type="caution">
    <text evidence="11">The sequence shown here is derived from an EMBL/GenBank/DDBJ whole genome shotgun (WGS) entry which is preliminary data.</text>
</comment>
<dbReference type="InterPro" id="IPR050224">
    <property type="entry name" value="TALE_homeobox"/>
</dbReference>
<dbReference type="OrthoDB" id="10056939at2759"/>
<name>A0A9Q0E9N6_9TELE</name>
<feature type="region of interest" description="Disordered" evidence="9">
    <location>
        <begin position="470"/>
        <end position="542"/>
    </location>
</feature>
<evidence type="ECO:0000256" key="2">
    <source>
        <dbReference type="ARBA" id="ARBA00023015"/>
    </source>
</evidence>
<dbReference type="InterPro" id="IPR001356">
    <property type="entry name" value="HD"/>
</dbReference>
<dbReference type="Gene3D" id="1.10.10.60">
    <property type="entry name" value="Homeodomain-like"/>
    <property type="match status" value="1"/>
</dbReference>
<dbReference type="GO" id="GO:0005634">
    <property type="term" value="C:nucleus"/>
    <property type="evidence" value="ECO:0007669"/>
    <property type="project" value="UniProtKB-SubCell"/>
</dbReference>
<feature type="region of interest" description="Disordered" evidence="9">
    <location>
        <begin position="118"/>
        <end position="155"/>
    </location>
</feature>
<evidence type="ECO:0000256" key="9">
    <source>
        <dbReference type="SAM" id="MobiDB-lite"/>
    </source>
</evidence>
<keyword evidence="2" id="KW-0805">Transcription regulation</keyword>
<feature type="region of interest" description="Disordered" evidence="9">
    <location>
        <begin position="1"/>
        <end position="46"/>
    </location>
</feature>
<dbReference type="GO" id="GO:0006355">
    <property type="term" value="P:regulation of DNA-templated transcription"/>
    <property type="evidence" value="ECO:0007669"/>
    <property type="project" value="InterPro"/>
</dbReference>
<gene>
    <name evidence="11" type="ORF">NHX12_029580</name>
</gene>
<feature type="compositionally biased region" description="Low complexity" evidence="9">
    <location>
        <begin position="128"/>
        <end position="139"/>
    </location>
</feature>
<keyword evidence="4 8" id="KW-0371">Homeobox</keyword>
<keyword evidence="12" id="KW-1185">Reference proteome</keyword>
<keyword evidence="5" id="KW-0804">Transcription</keyword>
<feature type="region of interest" description="Disordered" evidence="9">
    <location>
        <begin position="558"/>
        <end position="591"/>
    </location>
</feature>
<comment type="similarity">
    <text evidence="7">Belongs to the TALE/TGIF homeobox family.</text>
</comment>
<accession>A0A9Q0E9N6</accession>
<dbReference type="Proteomes" id="UP001148018">
    <property type="component" value="Unassembled WGS sequence"/>
</dbReference>
<feature type="compositionally biased region" description="Basic and acidic residues" evidence="9">
    <location>
        <begin position="254"/>
        <end position="263"/>
    </location>
</feature>
<feature type="domain" description="Homeobox" evidence="10">
    <location>
        <begin position="39"/>
        <end position="102"/>
    </location>
</feature>
<feature type="compositionally biased region" description="Low complexity" evidence="9">
    <location>
        <begin position="483"/>
        <end position="507"/>
    </location>
</feature>
<sequence length="591" mass="61797">MKPFKRALEEERLREQELSSAMSDSDDSSPLDLSGGGLSGKRRRRGNLPKEAVQVLRSWLYEHRFNAYPSEQEKLSLSTQTNLSVLQICNWFINARRRLLPDLLRKDGKDPTQFTISRRVGWKSEGRSPSSQGAAMSPGSPSPPAPAPPRPSVIRSAPTLDLSLLGNTATAILTGGGYPGREVAVQALMKLDTQSLLREVEERGSTVITSTGSAASPHGGLFNTPPPTPPELFPTQDFSDLRLLVDAALQRAAEQENSKRLKDASTGSTIKTEADEAPCTASDDTGSTPPPEDRHQVMDASRVQRLMEKAMVLPVSSPTSDHLRAAVPTQSPASILVSLSVAKVPCGAVEKSAAGSTSPRLAPLLLAHGHQQPHTHKPTSTPSSLAPASESSLTSSSSLAPMSTMFTYIPSGPAAAAQSSPSVSEQVLHQLSMGSSPAMALVGVTPSSSPVTAPKKVTPIYVPFHQSLNQVRVPSPSPGRTLSSPSSPCQAPASASGNASGPGSSPSRAVTPAQGQAPHLPTTLQATPYAPTGGSNLGAQRSAAGSAVVPGVWGVVHGDSRQPSAHPGVQSPITTVWNPQHGLRAVSEPVN</sequence>
<feature type="compositionally biased region" description="Low complexity" evidence="9">
    <location>
        <begin position="378"/>
        <end position="397"/>
    </location>
</feature>
<dbReference type="GO" id="GO:0003677">
    <property type="term" value="F:DNA binding"/>
    <property type="evidence" value="ECO:0007669"/>
    <property type="project" value="UniProtKB-UniRule"/>
</dbReference>
<dbReference type="EMBL" id="JANIIK010000046">
    <property type="protein sequence ID" value="KAJ3601816.1"/>
    <property type="molecule type" value="Genomic_DNA"/>
</dbReference>
<reference evidence="11" key="1">
    <citation type="submission" date="2022-07" db="EMBL/GenBank/DDBJ databases">
        <title>Chromosome-level genome of Muraenolepis orangiensis.</title>
        <authorList>
            <person name="Kim J."/>
        </authorList>
    </citation>
    <scope>NUCLEOTIDE SEQUENCE</scope>
    <source>
        <strain evidence="11">KU_S4_2022</strain>
        <tissue evidence="11">Muscle</tissue>
    </source>
</reference>
<dbReference type="SUPFAM" id="SSF46689">
    <property type="entry name" value="Homeodomain-like"/>
    <property type="match status" value="1"/>
</dbReference>
<organism evidence="11 12">
    <name type="scientific">Muraenolepis orangiensis</name>
    <name type="common">Patagonian moray cod</name>
    <dbReference type="NCBI Taxonomy" id="630683"/>
    <lineage>
        <taxon>Eukaryota</taxon>
        <taxon>Metazoa</taxon>
        <taxon>Chordata</taxon>
        <taxon>Craniata</taxon>
        <taxon>Vertebrata</taxon>
        <taxon>Euteleostomi</taxon>
        <taxon>Actinopterygii</taxon>
        <taxon>Neopterygii</taxon>
        <taxon>Teleostei</taxon>
        <taxon>Neoteleostei</taxon>
        <taxon>Acanthomorphata</taxon>
        <taxon>Zeiogadaria</taxon>
        <taxon>Gadariae</taxon>
        <taxon>Gadiformes</taxon>
        <taxon>Muraenolepidoidei</taxon>
        <taxon>Muraenolepididae</taxon>
        <taxon>Muraenolepis</taxon>
    </lineage>
</organism>
<evidence type="ECO:0000256" key="6">
    <source>
        <dbReference type="ARBA" id="ARBA00023242"/>
    </source>
</evidence>
<dbReference type="CDD" id="cd00086">
    <property type="entry name" value="homeodomain"/>
    <property type="match status" value="1"/>
</dbReference>